<dbReference type="AlphaFoldDB" id="A0A6V7RHB2"/>
<dbReference type="SMART" id="SM00914">
    <property type="entry name" value="IDEAL"/>
    <property type="match status" value="1"/>
</dbReference>
<evidence type="ECO:0000313" key="2">
    <source>
        <dbReference type="EMBL" id="CAD2077395.1"/>
    </source>
</evidence>
<dbReference type="Proteomes" id="UP000521032">
    <property type="component" value="Unassembled WGS sequence"/>
</dbReference>
<accession>A0A6V7RHB2</accession>
<proteinExistence type="predicted"/>
<feature type="domain" description="IDEAL" evidence="1">
    <location>
        <begin position="111"/>
        <end position="146"/>
    </location>
</feature>
<dbReference type="InterPro" id="IPR014957">
    <property type="entry name" value="IDEAL_dom"/>
</dbReference>
<dbReference type="Pfam" id="PF08864">
    <property type="entry name" value="UPF0302"/>
    <property type="match status" value="1"/>
</dbReference>
<dbReference type="Gene3D" id="3.40.1530.30">
    <property type="entry name" value="Uncharacterised family UPF0302, N-terminal domain"/>
    <property type="match status" value="1"/>
</dbReference>
<keyword evidence="3" id="KW-1185">Reference proteome</keyword>
<reference evidence="2 3" key="1">
    <citation type="submission" date="2020-07" db="EMBL/GenBank/DDBJ databases">
        <authorList>
            <person name="Criscuolo A."/>
        </authorList>
    </citation>
    <scope>NUCLEOTIDE SEQUENCE [LARGE SCALE GENOMIC DNA]</scope>
    <source>
        <strain evidence="3">CIP 111030</strain>
    </source>
</reference>
<sequence length="160" mass="19202">MSFKKDFLEYVLYSYEFKENDPVYVLNYLKSIKYFDSRVSLIDRHSPISLTISTEGAHSHSMMCHIDDEILLTARDIIDKIDETEHPIFVEIHFNQFEPKYTEVVFREHERLEHVEHELRHSLYQQIEQALESKDKDRFLSLTNELKLLNEESKNALHKK</sequence>
<gene>
    <name evidence="2" type="ORF">JEOSCH030_01290</name>
</gene>
<name>A0A6V7RHB2_9BACL</name>
<dbReference type="Pfam" id="PF08858">
    <property type="entry name" value="IDEAL"/>
    <property type="match status" value="1"/>
</dbReference>
<dbReference type="RefSeq" id="WP_186087917.1">
    <property type="nucleotide sequence ID" value="NZ_BMDB01000001.1"/>
</dbReference>
<protein>
    <recommendedName>
        <fullName evidence="1">IDEAL domain-containing protein</fullName>
    </recommendedName>
</protein>
<dbReference type="InterPro" id="IPR027393">
    <property type="entry name" value="Virus_scaffolding_prot_C"/>
</dbReference>
<evidence type="ECO:0000259" key="1">
    <source>
        <dbReference type="SMART" id="SM00914"/>
    </source>
</evidence>
<dbReference type="Gene3D" id="4.10.810.10">
    <property type="entry name" value="Virus Scaffolding Protein, Chain A"/>
    <property type="match status" value="1"/>
</dbReference>
<dbReference type="EMBL" id="CAJEWE010000010">
    <property type="protein sequence ID" value="CAD2077395.1"/>
    <property type="molecule type" value="Genomic_DNA"/>
</dbReference>
<comment type="caution">
    <text evidence="2">The sequence shown here is derived from an EMBL/GenBank/DDBJ whole genome shotgun (WGS) entry which is preliminary data.</text>
</comment>
<evidence type="ECO:0000313" key="3">
    <source>
        <dbReference type="Proteomes" id="UP000521032"/>
    </source>
</evidence>
<dbReference type="InterPro" id="IPR038091">
    <property type="entry name" value="UPF0302_N_sf"/>
</dbReference>
<dbReference type="InterPro" id="IPR014963">
    <property type="entry name" value="UPF0302_N"/>
</dbReference>
<organism evidence="2 3">
    <name type="scientific">Phocicoccus schoeneichii</name>
    <dbReference type="NCBI Taxonomy" id="1812261"/>
    <lineage>
        <taxon>Bacteria</taxon>
        <taxon>Bacillati</taxon>
        <taxon>Bacillota</taxon>
        <taxon>Bacilli</taxon>
        <taxon>Bacillales</taxon>
        <taxon>Salinicoccaceae</taxon>
        <taxon>Phocicoccus</taxon>
    </lineage>
</organism>